<reference evidence="2" key="1">
    <citation type="journal article" date="2014" name="Int. J. Syst. Evol. Microbiol.">
        <title>Complete genome sequence of Corynebacterium casei LMG S-19264T (=DSM 44701T), isolated from a smear-ripened cheese.</title>
        <authorList>
            <consortium name="US DOE Joint Genome Institute (JGI-PGF)"/>
            <person name="Walter F."/>
            <person name="Albersmeier A."/>
            <person name="Kalinowski J."/>
            <person name="Ruckert C."/>
        </authorList>
    </citation>
    <scope>NUCLEOTIDE SEQUENCE</scope>
    <source>
        <strain evidence="2">CGMCC 1.12987</strain>
    </source>
</reference>
<dbReference type="SUPFAM" id="SSF51197">
    <property type="entry name" value="Clavaminate synthase-like"/>
    <property type="match status" value="1"/>
</dbReference>
<dbReference type="EMBL" id="BMGR01000020">
    <property type="protein sequence ID" value="GGG23664.1"/>
    <property type="molecule type" value="Genomic_DNA"/>
</dbReference>
<reference evidence="2" key="2">
    <citation type="submission" date="2020-09" db="EMBL/GenBank/DDBJ databases">
        <authorList>
            <person name="Sun Q."/>
            <person name="Zhou Y."/>
        </authorList>
    </citation>
    <scope>NUCLEOTIDE SEQUENCE</scope>
    <source>
        <strain evidence="2">CGMCC 1.12987</strain>
    </source>
</reference>
<name>A0A917G5B9_9BACL</name>
<organism evidence="2 3">
    <name type="scientific">Paenibacillus abyssi</name>
    <dbReference type="NCBI Taxonomy" id="1340531"/>
    <lineage>
        <taxon>Bacteria</taxon>
        <taxon>Bacillati</taxon>
        <taxon>Bacillota</taxon>
        <taxon>Bacilli</taxon>
        <taxon>Bacillales</taxon>
        <taxon>Paenibacillaceae</taxon>
        <taxon>Paenibacillus</taxon>
    </lineage>
</organism>
<evidence type="ECO:0000256" key="1">
    <source>
        <dbReference type="SAM" id="MobiDB-lite"/>
    </source>
</evidence>
<gene>
    <name evidence="2" type="ORF">GCM10010916_45270</name>
</gene>
<accession>A0A917G5B9</accession>
<protein>
    <recommendedName>
        <fullName evidence="4">Phytanoyl-CoA dioxygenase</fullName>
    </recommendedName>
</protein>
<dbReference type="AlphaFoldDB" id="A0A917G5B9"/>
<evidence type="ECO:0000313" key="3">
    <source>
        <dbReference type="Proteomes" id="UP000644756"/>
    </source>
</evidence>
<dbReference type="RefSeq" id="WP_188533362.1">
    <property type="nucleotide sequence ID" value="NZ_BMGR01000020.1"/>
</dbReference>
<dbReference type="Proteomes" id="UP000644756">
    <property type="component" value="Unassembled WGS sequence"/>
</dbReference>
<feature type="region of interest" description="Disordered" evidence="1">
    <location>
        <begin position="212"/>
        <end position="236"/>
    </location>
</feature>
<dbReference type="Gene3D" id="2.60.120.620">
    <property type="entry name" value="q2cbj1_9rhob like domain"/>
    <property type="match status" value="1"/>
</dbReference>
<proteinExistence type="predicted"/>
<comment type="caution">
    <text evidence="2">The sequence shown here is derived from an EMBL/GenBank/DDBJ whole genome shotgun (WGS) entry which is preliminary data.</text>
</comment>
<evidence type="ECO:0008006" key="4">
    <source>
        <dbReference type="Google" id="ProtNLM"/>
    </source>
</evidence>
<sequence>MTYKVLTEEQVEHFIEKGWVKLEGAYAREDALAAQDYLWTEVEKRSSVRRDDKATWTQPMVRINETFLTPDFERCNSARLGDAIEDLIGHGRWANRTVYGETKQLSGFGWWPVNFFLDADQPWTVPVNGWHWDGIHFKHYIDSPEQGLLCLCLFSDIAHQGGGTFIVEGSHKVVARFLEGHPEGLELGEAIRLLNREHPYLRELTGADQRANKEGGDIYADQEAQSTGRSDGKSTEEIATERLDKFMNNDYTDADGFTLRVLETTGGPGDAILCHPFLYHSSSQNLIGVPRFMCNRTTPVKERLNLNRENEADYSPLELSIRRALGRQDSVV</sequence>
<keyword evidence="3" id="KW-1185">Reference proteome</keyword>
<evidence type="ECO:0000313" key="2">
    <source>
        <dbReference type="EMBL" id="GGG23664.1"/>
    </source>
</evidence>